<name>A0A4Q7NZ05_9FIRM</name>
<feature type="transmembrane region" description="Helical" evidence="9">
    <location>
        <begin position="173"/>
        <end position="191"/>
    </location>
</feature>
<dbReference type="InterPro" id="IPR047817">
    <property type="entry name" value="ABC2_TM_bact-type"/>
</dbReference>
<dbReference type="AlphaFoldDB" id="A0A4Q7NZ05"/>
<dbReference type="PROSITE" id="PS51012">
    <property type="entry name" value="ABC_TM2"/>
    <property type="match status" value="1"/>
</dbReference>
<comment type="caution">
    <text evidence="11">The sequence shown here is derived from an EMBL/GenBank/DDBJ whole genome shotgun (WGS) entry which is preliminary data.</text>
</comment>
<gene>
    <name evidence="11" type="ORF">EV209_2981</name>
</gene>
<evidence type="ECO:0000256" key="1">
    <source>
        <dbReference type="ARBA" id="ARBA00004429"/>
    </source>
</evidence>
<dbReference type="EMBL" id="SGXF01000008">
    <property type="protein sequence ID" value="RZS92686.1"/>
    <property type="molecule type" value="Genomic_DNA"/>
</dbReference>
<dbReference type="Proteomes" id="UP000292927">
    <property type="component" value="Unassembled WGS sequence"/>
</dbReference>
<dbReference type="GO" id="GO:0015920">
    <property type="term" value="P:lipopolysaccharide transport"/>
    <property type="evidence" value="ECO:0007669"/>
    <property type="project" value="TreeGrafter"/>
</dbReference>
<evidence type="ECO:0000256" key="8">
    <source>
        <dbReference type="ARBA" id="ARBA00023136"/>
    </source>
</evidence>
<keyword evidence="3 9" id="KW-0813">Transport</keyword>
<feature type="transmembrane region" description="Helical" evidence="9">
    <location>
        <begin position="61"/>
        <end position="77"/>
    </location>
</feature>
<dbReference type="InterPro" id="IPR013525">
    <property type="entry name" value="ABC2_TM"/>
</dbReference>
<evidence type="ECO:0000256" key="3">
    <source>
        <dbReference type="ARBA" id="ARBA00022448"/>
    </source>
</evidence>
<feature type="transmembrane region" description="Helical" evidence="9">
    <location>
        <begin position="139"/>
        <end position="161"/>
    </location>
</feature>
<keyword evidence="7 9" id="KW-1133">Transmembrane helix</keyword>
<feature type="domain" description="ABC transmembrane type-2" evidence="10">
    <location>
        <begin position="32"/>
        <end position="251"/>
    </location>
</feature>
<feature type="transmembrane region" description="Helical" evidence="9">
    <location>
        <begin position="34"/>
        <end position="55"/>
    </location>
</feature>
<organism evidence="11 12">
    <name type="scientific">Cuneatibacter caecimuris</name>
    <dbReference type="NCBI Taxonomy" id="1796618"/>
    <lineage>
        <taxon>Bacteria</taxon>
        <taxon>Bacillati</taxon>
        <taxon>Bacillota</taxon>
        <taxon>Clostridia</taxon>
        <taxon>Lachnospirales</taxon>
        <taxon>Lachnospiraceae</taxon>
        <taxon>Cuneatibacter</taxon>
    </lineage>
</organism>
<evidence type="ECO:0000256" key="6">
    <source>
        <dbReference type="ARBA" id="ARBA00022692"/>
    </source>
</evidence>
<dbReference type="PANTHER" id="PTHR30413">
    <property type="entry name" value="INNER MEMBRANE TRANSPORT PERMEASE"/>
    <property type="match status" value="1"/>
</dbReference>
<evidence type="ECO:0000256" key="4">
    <source>
        <dbReference type="ARBA" id="ARBA00022475"/>
    </source>
</evidence>
<dbReference type="Pfam" id="PF01061">
    <property type="entry name" value="ABC2_membrane"/>
    <property type="match status" value="1"/>
</dbReference>
<feature type="transmembrane region" description="Helical" evidence="9">
    <location>
        <begin position="227"/>
        <end position="248"/>
    </location>
</feature>
<reference evidence="11 12" key="1">
    <citation type="submission" date="2019-02" db="EMBL/GenBank/DDBJ databases">
        <title>Genomic Encyclopedia of Type Strains, Phase IV (KMG-IV): sequencing the most valuable type-strain genomes for metagenomic binning, comparative biology and taxonomic classification.</title>
        <authorList>
            <person name="Goeker M."/>
        </authorList>
    </citation>
    <scope>NUCLEOTIDE SEQUENCE [LARGE SCALE GENOMIC DNA]</scope>
    <source>
        <strain evidence="11 12">DSM 29486</strain>
    </source>
</reference>
<dbReference type="OrthoDB" id="9794365at2"/>
<evidence type="ECO:0000256" key="5">
    <source>
        <dbReference type="ARBA" id="ARBA00022519"/>
    </source>
</evidence>
<evidence type="ECO:0000259" key="10">
    <source>
        <dbReference type="PROSITE" id="PS51012"/>
    </source>
</evidence>
<sequence length="259" mass="30087">MNKFIHDIKKYHNYTIYSAKSELKAEVANSYLNWVWWVLEPLCFMGVYTLIFGYFFKASEPYFTVYIFIGITVWDFFNKMVKSSVKLVKSNKPIVSKVYVPKYILIIEKMMVNGFKMSIGFAITAFLMLINRVPVSWNILWLIPILLCLILVTFGICSIVLHFGVYIEDLANVLNIVLRLMFYLTGVFYNLEKRAGEIGVYLNQYNPLAFLINAARDALIYCKMPNLLWVSLWLIIGMILSAVGIRLIQKNENSYVKVI</sequence>
<dbReference type="RefSeq" id="WP_130436215.1">
    <property type="nucleotide sequence ID" value="NZ_SGXF01000008.1"/>
</dbReference>
<keyword evidence="12" id="KW-1185">Reference proteome</keyword>
<keyword evidence="6 9" id="KW-0812">Transmembrane</keyword>
<dbReference type="PANTHER" id="PTHR30413:SF8">
    <property type="entry name" value="TRANSPORT PERMEASE PROTEIN"/>
    <property type="match status" value="1"/>
</dbReference>
<accession>A0A4Q7NZ05</accession>
<proteinExistence type="inferred from homology"/>
<keyword evidence="8 9" id="KW-0472">Membrane</keyword>
<dbReference type="GO" id="GO:0140359">
    <property type="term" value="F:ABC-type transporter activity"/>
    <property type="evidence" value="ECO:0007669"/>
    <property type="project" value="InterPro"/>
</dbReference>
<comment type="similarity">
    <text evidence="2 9">Belongs to the ABC-2 integral membrane protein family.</text>
</comment>
<feature type="transmembrane region" description="Helical" evidence="9">
    <location>
        <begin position="114"/>
        <end position="133"/>
    </location>
</feature>
<keyword evidence="5" id="KW-0997">Cell inner membrane</keyword>
<keyword evidence="4 9" id="KW-1003">Cell membrane</keyword>
<dbReference type="GO" id="GO:0005886">
    <property type="term" value="C:plasma membrane"/>
    <property type="evidence" value="ECO:0007669"/>
    <property type="project" value="UniProtKB-SubCell"/>
</dbReference>
<comment type="subcellular location">
    <subcellularLocation>
        <location evidence="1">Cell inner membrane</location>
        <topology evidence="1">Multi-pass membrane protein</topology>
    </subcellularLocation>
    <subcellularLocation>
        <location evidence="9">Cell membrane</location>
        <topology evidence="9">Multi-pass membrane protein</topology>
    </subcellularLocation>
</comment>
<evidence type="ECO:0000313" key="11">
    <source>
        <dbReference type="EMBL" id="RZS92686.1"/>
    </source>
</evidence>
<protein>
    <recommendedName>
        <fullName evidence="9">Transport permease protein</fullName>
    </recommendedName>
</protein>
<evidence type="ECO:0000256" key="2">
    <source>
        <dbReference type="ARBA" id="ARBA00007783"/>
    </source>
</evidence>
<evidence type="ECO:0000256" key="7">
    <source>
        <dbReference type="ARBA" id="ARBA00022989"/>
    </source>
</evidence>
<evidence type="ECO:0000256" key="9">
    <source>
        <dbReference type="RuleBase" id="RU361157"/>
    </source>
</evidence>
<evidence type="ECO:0000313" key="12">
    <source>
        <dbReference type="Proteomes" id="UP000292927"/>
    </source>
</evidence>